<sequence length="121" mass="13466">MEGDVKDAIRKCGGSINHSGLFLSTTSKETVINRNTGINRRSVAFIPRIKISDDILQMLDQMCTKSQADDNTILIEDVTHVSTPISLSQVTHSNTELEPSAKMFVPIRKRKSIVLRHPYAS</sequence>
<dbReference type="OrthoDB" id="5987693at2759"/>
<proteinExistence type="predicted"/>
<protein>
    <submittedName>
        <fullName evidence="1">Uncharacterized protein</fullName>
    </submittedName>
</protein>
<dbReference type="EnsemblMetazoa" id="Aqu2.1.18702_001">
    <property type="protein sequence ID" value="Aqu2.1.18702_001"/>
    <property type="gene ID" value="Aqu2.1.18702"/>
</dbReference>
<evidence type="ECO:0000313" key="1">
    <source>
        <dbReference type="EnsemblMetazoa" id="Aqu2.1.18702_001"/>
    </source>
</evidence>
<dbReference type="AlphaFoldDB" id="A0A1X7TUH1"/>
<dbReference type="InParanoid" id="A0A1X7TUH1"/>
<organism evidence="1">
    <name type="scientific">Amphimedon queenslandica</name>
    <name type="common">Sponge</name>
    <dbReference type="NCBI Taxonomy" id="400682"/>
    <lineage>
        <taxon>Eukaryota</taxon>
        <taxon>Metazoa</taxon>
        <taxon>Porifera</taxon>
        <taxon>Demospongiae</taxon>
        <taxon>Heteroscleromorpha</taxon>
        <taxon>Haplosclerida</taxon>
        <taxon>Niphatidae</taxon>
        <taxon>Amphimedon</taxon>
    </lineage>
</organism>
<name>A0A1X7TUH1_AMPQE</name>
<accession>A0A1X7TUH1</accession>
<reference evidence="1" key="1">
    <citation type="submission" date="2017-05" db="UniProtKB">
        <authorList>
            <consortium name="EnsemblMetazoa"/>
        </authorList>
    </citation>
    <scope>IDENTIFICATION</scope>
</reference>